<dbReference type="WBParaSite" id="RSKR_0000602700.1">
    <property type="protein sequence ID" value="RSKR_0000602700.1"/>
    <property type="gene ID" value="RSKR_0000602700"/>
</dbReference>
<protein>
    <submittedName>
        <fullName evidence="2">Activator of basal transcription 1</fullName>
    </submittedName>
</protein>
<evidence type="ECO:0000313" key="1">
    <source>
        <dbReference type="Proteomes" id="UP000095286"/>
    </source>
</evidence>
<evidence type="ECO:0000313" key="2">
    <source>
        <dbReference type="WBParaSite" id="RSKR_0000602700.1"/>
    </source>
</evidence>
<sequence length="251" mass="29226">MHHHYSELPIVNVKRDIRDICIQKDKILTLKDIEALDNDEDDESMEVVNEDAVAQEKGSGMVYLQTIPPFYNVAKIREVLSRFGEIGKIHLTVDPNKKGRNLKQKHYVEGWVEFKKKKEGKMAVNQLNCTLVGGKRRHAAADSMWAMKYLSGFKWYHLQEQLNFEKNVEKKRFGMEMSQARKQASHFADQVDKGRSLAKLEEKVLKKGGLWEVYQKQITQRKSVSKKKKVQEMGKDESEDFMGMFFDSKHT</sequence>
<organism evidence="1 2">
    <name type="scientific">Rhabditophanes sp. KR3021</name>
    <dbReference type="NCBI Taxonomy" id="114890"/>
    <lineage>
        <taxon>Eukaryota</taxon>
        <taxon>Metazoa</taxon>
        <taxon>Ecdysozoa</taxon>
        <taxon>Nematoda</taxon>
        <taxon>Chromadorea</taxon>
        <taxon>Rhabditida</taxon>
        <taxon>Tylenchina</taxon>
        <taxon>Panagrolaimomorpha</taxon>
        <taxon>Strongyloidoidea</taxon>
        <taxon>Alloionematidae</taxon>
        <taxon>Rhabditophanes</taxon>
    </lineage>
</organism>
<accession>A0AC35U074</accession>
<name>A0AC35U074_9BILA</name>
<proteinExistence type="predicted"/>
<reference evidence="2" key="1">
    <citation type="submission" date="2016-11" db="UniProtKB">
        <authorList>
            <consortium name="WormBaseParasite"/>
        </authorList>
    </citation>
    <scope>IDENTIFICATION</scope>
    <source>
        <strain evidence="2">KR3021</strain>
    </source>
</reference>
<dbReference type="Proteomes" id="UP000095286">
    <property type="component" value="Unplaced"/>
</dbReference>